<keyword evidence="3" id="KW-1185">Reference proteome</keyword>
<protein>
    <submittedName>
        <fullName evidence="2">Uncharacterized protein</fullName>
    </submittedName>
</protein>
<organism evidence="2 3">
    <name type="scientific">Dryococelus australis</name>
    <dbReference type="NCBI Taxonomy" id="614101"/>
    <lineage>
        <taxon>Eukaryota</taxon>
        <taxon>Metazoa</taxon>
        <taxon>Ecdysozoa</taxon>
        <taxon>Arthropoda</taxon>
        <taxon>Hexapoda</taxon>
        <taxon>Insecta</taxon>
        <taxon>Pterygota</taxon>
        <taxon>Neoptera</taxon>
        <taxon>Polyneoptera</taxon>
        <taxon>Phasmatodea</taxon>
        <taxon>Verophasmatodea</taxon>
        <taxon>Anareolatae</taxon>
        <taxon>Phasmatidae</taxon>
        <taxon>Eurycanthinae</taxon>
        <taxon>Dryococelus</taxon>
    </lineage>
</organism>
<gene>
    <name evidence="2" type="ORF">PR048_016649</name>
</gene>
<evidence type="ECO:0000313" key="2">
    <source>
        <dbReference type="EMBL" id="KAJ8880183.1"/>
    </source>
</evidence>
<proteinExistence type="predicted"/>
<accession>A0ABQ9H7C5</accession>
<feature type="region of interest" description="Disordered" evidence="1">
    <location>
        <begin position="999"/>
        <end position="1029"/>
    </location>
</feature>
<name>A0ABQ9H7C5_9NEOP</name>
<dbReference type="EMBL" id="JARBHB010000006">
    <property type="protein sequence ID" value="KAJ8880183.1"/>
    <property type="molecule type" value="Genomic_DNA"/>
</dbReference>
<dbReference type="Proteomes" id="UP001159363">
    <property type="component" value="Chromosome 5"/>
</dbReference>
<sequence length="1029" mass="114626">MQIVERLWSDCSECCWLWSRWSNCGAISECMVLIAEHKELIMECAELIVDCKKLTVSCGWLVARVDGEGDEQWGKKVVCQHVWLLIASEVWYGHPHLTLSWIKVKFVGKGHDHWVDEGVRSGMLYGRTSNMASCPGFDAYQYGGLHRPTWPPAAPVASTNMTDGFGSGMPYCLENIIVVGPGYTQLTTVKSFASGNQAGRCRWSADFLRHLPFLPPLHSGTAPFSPHFTIIDSQDFVALGFQSAGMCGPLLETSIGRSLRAECGNREIGEENGQYQEIARRWWAEFLWCEWTRGHGPGRVKATVRESLRLSGKHGTVLKYTISIQRIWGSRVRIPDAQISSLRQNIEQLFFHKNCQIHVCSTKKQTASESVVQGCPSAAQPEIDQQTLVTAVPTAQFEIITWPLHGEFSTHSENECIWNARVGETVEPRENSLTSDIVRHDFHMQHSWSDRVRDRTLISLVGDKRTVIDDATSRRVFSGISLLSRPCIPALIHSHLVSISRLSEEIWVALDIEVFRADEGEASEMSMERCRNIPEKTCRPSASSCMIPACENSGEVAIGIEPGLPSTKPRWHQLPTCIHIGMTLPATPYNPTPTLHPSDMVRLHDANHSPPPPLLAVSARYWGLFTRAACDCHFSQLSQDGGDWLQGSRWLPRSLHSHDTSHLHPSPEHRESSARVGVFPGRRGTCPDKTSLSEPIVLIDSHHMQRQPSRNDEPRRAIVSQLETTYDLRRASSPAATRHGSQLFRRCVEAGAARVGELYPAGHYGLSKTCVRRINIYLAPPGQEREYLHIAIFHPGVFGDELVANADVLCRGAVVLQRSELSSSHEGFLLVLPSMHFLHFYILILNSPRPQSAFTGLASKAIGARYICHAAVWIELSECWEGGRGLSRATGRVSIPYPTPASGASPSDWLDNSLSRHTEALDTSSALRTYILEKKCSHNVSLRYSCPVCDEDDLCQQSTNPMAGIERLTTSVQKSQQGEAQFEKIEPKRKVTANNEYIQDALRPQTMTDTSASPPVFGRAGDKERTDSC</sequence>
<evidence type="ECO:0000313" key="3">
    <source>
        <dbReference type="Proteomes" id="UP001159363"/>
    </source>
</evidence>
<feature type="compositionally biased region" description="Basic and acidic residues" evidence="1">
    <location>
        <begin position="656"/>
        <end position="673"/>
    </location>
</feature>
<feature type="region of interest" description="Disordered" evidence="1">
    <location>
        <begin position="656"/>
        <end position="685"/>
    </location>
</feature>
<evidence type="ECO:0000256" key="1">
    <source>
        <dbReference type="SAM" id="MobiDB-lite"/>
    </source>
</evidence>
<feature type="compositionally biased region" description="Basic and acidic residues" evidence="1">
    <location>
        <begin position="1020"/>
        <end position="1029"/>
    </location>
</feature>
<reference evidence="2 3" key="1">
    <citation type="submission" date="2023-02" db="EMBL/GenBank/DDBJ databases">
        <title>LHISI_Scaffold_Assembly.</title>
        <authorList>
            <person name="Stuart O.P."/>
            <person name="Cleave R."/>
            <person name="Magrath M.J.L."/>
            <person name="Mikheyev A.S."/>
        </authorList>
    </citation>
    <scope>NUCLEOTIDE SEQUENCE [LARGE SCALE GENOMIC DNA]</scope>
    <source>
        <strain evidence="2">Daus_M_001</strain>
        <tissue evidence="2">Leg muscle</tissue>
    </source>
</reference>
<comment type="caution">
    <text evidence="2">The sequence shown here is derived from an EMBL/GenBank/DDBJ whole genome shotgun (WGS) entry which is preliminary data.</text>
</comment>